<organism evidence="1">
    <name type="scientific">bioreactor metagenome</name>
    <dbReference type="NCBI Taxonomy" id="1076179"/>
    <lineage>
        <taxon>unclassified sequences</taxon>
        <taxon>metagenomes</taxon>
        <taxon>ecological metagenomes</taxon>
    </lineage>
</organism>
<accession>A0A645HLG5</accession>
<sequence>MRLVLPGNAPERGILVFRVSSGDSPEHFRYLYSLCIDGKKTLSLCAVAPIQETNVTTSHKECKYYGFVVSPPLALRGKKIELVGSVGIFYECRILPENTQLLSSK</sequence>
<dbReference type="AlphaFoldDB" id="A0A645HLG5"/>
<comment type="caution">
    <text evidence="1">The sequence shown here is derived from an EMBL/GenBank/DDBJ whole genome shotgun (WGS) entry which is preliminary data.</text>
</comment>
<protein>
    <submittedName>
        <fullName evidence="1">Uncharacterized protein</fullName>
    </submittedName>
</protein>
<proteinExistence type="predicted"/>
<reference evidence="1" key="1">
    <citation type="submission" date="2019-08" db="EMBL/GenBank/DDBJ databases">
        <authorList>
            <person name="Kucharzyk K."/>
            <person name="Murdoch R.W."/>
            <person name="Higgins S."/>
            <person name="Loffler F."/>
        </authorList>
    </citation>
    <scope>NUCLEOTIDE SEQUENCE</scope>
</reference>
<gene>
    <name evidence="1" type="ORF">SDC9_186605</name>
</gene>
<name>A0A645HLG5_9ZZZZ</name>
<dbReference type="EMBL" id="VSSQ01094679">
    <property type="protein sequence ID" value="MPN39079.1"/>
    <property type="molecule type" value="Genomic_DNA"/>
</dbReference>
<evidence type="ECO:0000313" key="1">
    <source>
        <dbReference type="EMBL" id="MPN39079.1"/>
    </source>
</evidence>